<dbReference type="EMBL" id="JPRK01000013">
    <property type="protein sequence ID" value="KIO51810.1"/>
    <property type="molecule type" value="Genomic_DNA"/>
</dbReference>
<keyword evidence="2" id="KW-0503">Monooxygenase</keyword>
<dbReference type="PANTHER" id="PTHR40057:SF1">
    <property type="entry name" value="SLR1162 PROTEIN"/>
    <property type="match status" value="1"/>
</dbReference>
<protein>
    <submittedName>
        <fullName evidence="2">Antibiotic biosynthesis monooxygenase</fullName>
    </submittedName>
</protein>
<keyword evidence="5" id="KW-1185">Reference proteome</keyword>
<evidence type="ECO:0000313" key="2">
    <source>
        <dbReference type="EMBL" id="KIO51810.1"/>
    </source>
</evidence>
<dbReference type="Proteomes" id="UP000198302">
    <property type="component" value="Unassembled WGS sequence"/>
</dbReference>
<evidence type="ECO:0000313" key="3">
    <source>
        <dbReference type="EMBL" id="OXA91850.1"/>
    </source>
</evidence>
<reference evidence="3 5" key="2">
    <citation type="submission" date="2016-11" db="EMBL/GenBank/DDBJ databases">
        <title>Whole genomes of Flavobacteriaceae.</title>
        <authorList>
            <person name="Stine C."/>
            <person name="Li C."/>
            <person name="Tadesse D."/>
        </authorList>
    </citation>
    <scope>NUCLEOTIDE SEQUENCE [LARGE SCALE GENOMIC DNA]</scope>
    <source>
        <strain evidence="3 5">ATCC 51468</strain>
    </source>
</reference>
<dbReference type="AlphaFoldDB" id="A0A0D0EKC8"/>
<keyword evidence="1" id="KW-0472">Membrane</keyword>
<accession>A0A0D0EKC8</accession>
<dbReference type="InterPro" id="IPR011008">
    <property type="entry name" value="Dimeric_a/b-barrel"/>
</dbReference>
<evidence type="ECO:0000313" key="5">
    <source>
        <dbReference type="Proteomes" id="UP000198302"/>
    </source>
</evidence>
<sequence>MENQGASVVITHHILDGKQPQYEKWLDEIVPITKHSHGFIDLQIVRPIPHLTFVYTVIIRFDTIENLKTWMESEDRKMLIQKAHPFFRKNDNYQIKSGLDFLFNSENEGNKVPVRWKQFLVTWSAIYPLSLLIPLLVLPFLRLLQIPANHYFDALINSGLIVFLMVFVIMPNYTKLIKKWLYK</sequence>
<dbReference type="Gene3D" id="3.30.70.100">
    <property type="match status" value="1"/>
</dbReference>
<dbReference type="PANTHER" id="PTHR40057">
    <property type="entry name" value="SLR1162 PROTEIN"/>
    <property type="match status" value="1"/>
</dbReference>
<keyword evidence="1" id="KW-1133">Transmembrane helix</keyword>
<dbReference type="SUPFAM" id="SSF54909">
    <property type="entry name" value="Dimeric alpha+beta barrel"/>
    <property type="match status" value="1"/>
</dbReference>
<proteinExistence type="predicted"/>
<dbReference type="GO" id="GO:0004497">
    <property type="term" value="F:monooxygenase activity"/>
    <property type="evidence" value="ECO:0007669"/>
    <property type="project" value="UniProtKB-KW"/>
</dbReference>
<dbReference type="STRING" id="37752.IW18_16285"/>
<dbReference type="InterPro" id="IPR038762">
    <property type="entry name" value="ABM_predict"/>
</dbReference>
<gene>
    <name evidence="3" type="ORF">B0A73_01070</name>
    <name evidence="2" type="ORF">IW18_16285</name>
</gene>
<reference evidence="2 4" key="1">
    <citation type="submission" date="2015-01" db="EMBL/GenBank/DDBJ databases">
        <title>Genome of Flavobacterium hibernum DSM 12611.</title>
        <authorList>
            <person name="Stropko S.J."/>
            <person name="Pipes S.E."/>
            <person name="Newman J.D."/>
        </authorList>
    </citation>
    <scope>NUCLEOTIDE SEQUENCE [LARGE SCALE GENOMIC DNA]</scope>
    <source>
        <strain evidence="2 4">DSM 12611</strain>
    </source>
</reference>
<organism evidence="2 4">
    <name type="scientific">Flavobacterium hibernum</name>
    <dbReference type="NCBI Taxonomy" id="37752"/>
    <lineage>
        <taxon>Bacteria</taxon>
        <taxon>Pseudomonadati</taxon>
        <taxon>Bacteroidota</taxon>
        <taxon>Flavobacteriia</taxon>
        <taxon>Flavobacteriales</taxon>
        <taxon>Flavobacteriaceae</taxon>
        <taxon>Flavobacterium</taxon>
    </lineage>
</organism>
<feature type="transmembrane region" description="Helical" evidence="1">
    <location>
        <begin position="154"/>
        <end position="173"/>
    </location>
</feature>
<keyword evidence="2" id="KW-0560">Oxidoreductase</keyword>
<evidence type="ECO:0000313" key="4">
    <source>
        <dbReference type="Proteomes" id="UP000032061"/>
    </source>
</evidence>
<name>A0A0D0EKC8_9FLAO</name>
<feature type="transmembrane region" description="Helical" evidence="1">
    <location>
        <begin position="120"/>
        <end position="142"/>
    </location>
</feature>
<evidence type="ECO:0000256" key="1">
    <source>
        <dbReference type="SAM" id="Phobius"/>
    </source>
</evidence>
<keyword evidence="1" id="KW-0812">Transmembrane</keyword>
<comment type="caution">
    <text evidence="2">The sequence shown here is derived from an EMBL/GenBank/DDBJ whole genome shotgun (WGS) entry which is preliminary data.</text>
</comment>
<dbReference type="RefSeq" id="WP_041518937.1">
    <property type="nucleotide sequence ID" value="NZ_JPRK01000013.1"/>
</dbReference>
<dbReference type="EMBL" id="MUGX01000002">
    <property type="protein sequence ID" value="OXA91850.1"/>
    <property type="molecule type" value="Genomic_DNA"/>
</dbReference>
<dbReference type="Proteomes" id="UP000032061">
    <property type="component" value="Unassembled WGS sequence"/>
</dbReference>